<evidence type="ECO:0000313" key="1">
    <source>
        <dbReference type="EMBL" id="GAI16992.1"/>
    </source>
</evidence>
<feature type="non-terminal residue" evidence="1">
    <location>
        <position position="141"/>
    </location>
</feature>
<comment type="caution">
    <text evidence="1">The sequence shown here is derived from an EMBL/GenBank/DDBJ whole genome shotgun (WGS) entry which is preliminary data.</text>
</comment>
<dbReference type="AlphaFoldDB" id="X1LCJ1"/>
<reference evidence="1" key="1">
    <citation type="journal article" date="2014" name="Front. Microbiol.">
        <title>High frequency of phylogenetically diverse reductive dehalogenase-homologous genes in deep subseafloor sedimentary metagenomes.</title>
        <authorList>
            <person name="Kawai M."/>
            <person name="Futagami T."/>
            <person name="Toyoda A."/>
            <person name="Takaki Y."/>
            <person name="Nishi S."/>
            <person name="Hori S."/>
            <person name="Arai W."/>
            <person name="Tsubouchi T."/>
            <person name="Morono Y."/>
            <person name="Uchiyama I."/>
            <person name="Ito T."/>
            <person name="Fujiyama A."/>
            <person name="Inagaki F."/>
            <person name="Takami H."/>
        </authorList>
    </citation>
    <scope>NUCLEOTIDE SEQUENCE</scope>
    <source>
        <strain evidence="1">Expedition CK06-06</strain>
    </source>
</reference>
<dbReference type="EMBL" id="BARV01004280">
    <property type="protein sequence ID" value="GAI16992.1"/>
    <property type="molecule type" value="Genomic_DNA"/>
</dbReference>
<organism evidence="1">
    <name type="scientific">marine sediment metagenome</name>
    <dbReference type="NCBI Taxonomy" id="412755"/>
    <lineage>
        <taxon>unclassified sequences</taxon>
        <taxon>metagenomes</taxon>
        <taxon>ecological metagenomes</taxon>
    </lineage>
</organism>
<sequence>MSKKEVYINLQGFLANVIVESLTRNKLFEKHYMSLATCISLLQLGYETGAVLGHARGNKLDILNKMLSMQDMIFDNTIKDMQKSEKKRLDDFKKEHGGKPDTFADFIYWPLWESTIGLTLEDLFKPSGTETRERKRKRIFD</sequence>
<accession>X1LCJ1</accession>
<name>X1LCJ1_9ZZZZ</name>
<protein>
    <submittedName>
        <fullName evidence="1">Uncharacterized protein</fullName>
    </submittedName>
</protein>
<gene>
    <name evidence="1" type="ORF">S06H3_09618</name>
</gene>
<proteinExistence type="predicted"/>